<dbReference type="Proteomes" id="UP000784294">
    <property type="component" value="Unassembled WGS sequence"/>
</dbReference>
<reference evidence="3" key="1">
    <citation type="submission" date="2018-11" db="EMBL/GenBank/DDBJ databases">
        <authorList>
            <consortium name="Pathogen Informatics"/>
        </authorList>
    </citation>
    <scope>NUCLEOTIDE SEQUENCE</scope>
</reference>
<protein>
    <recommendedName>
        <fullName evidence="2">Axin beta-catenin binding domain-containing protein</fullName>
    </recommendedName>
</protein>
<evidence type="ECO:0000259" key="2">
    <source>
        <dbReference type="Pfam" id="PF08833"/>
    </source>
</evidence>
<comment type="caution">
    <text evidence="3">The sequence shown here is derived from an EMBL/GenBank/DDBJ whole genome shotgun (WGS) entry which is preliminary data.</text>
</comment>
<keyword evidence="4" id="KW-1185">Reference proteome</keyword>
<feature type="compositionally biased region" description="Polar residues" evidence="1">
    <location>
        <begin position="83"/>
        <end position="92"/>
    </location>
</feature>
<organism evidence="3 4">
    <name type="scientific">Protopolystoma xenopodis</name>
    <dbReference type="NCBI Taxonomy" id="117903"/>
    <lineage>
        <taxon>Eukaryota</taxon>
        <taxon>Metazoa</taxon>
        <taxon>Spiralia</taxon>
        <taxon>Lophotrochozoa</taxon>
        <taxon>Platyhelminthes</taxon>
        <taxon>Monogenea</taxon>
        <taxon>Polyopisthocotylea</taxon>
        <taxon>Polystomatidea</taxon>
        <taxon>Polystomatidae</taxon>
        <taxon>Protopolystoma</taxon>
    </lineage>
</organism>
<sequence length="274" mass="30553">MLPDPLDEDAQSILESHCSRIWAAEKKKINEGDEKGDDEEEKKRNDRKEENNSKFFKRSPVAPIQKLPHMQALTHLTTPTPQLFSLNRQNVPPSDPAHLSYSNQNQTDVPHQSARISNSIRHRVFTTEDQQGLTTMQYVPEMIASSPCVGKMMPNLVTTSAVADELRPHTKRMPLDSLIHPPPLSTTCAGACTTEASQCFLPAAVKECTRGPDGNFQPDFCNFTIRSTDSNMAVTSASCMTTSATASTHSEQLTTYYRHQVPHLSNITFKQRSL</sequence>
<feature type="region of interest" description="Disordered" evidence="1">
    <location>
        <begin position="83"/>
        <end position="109"/>
    </location>
</feature>
<evidence type="ECO:0000313" key="3">
    <source>
        <dbReference type="EMBL" id="VEL13283.1"/>
    </source>
</evidence>
<dbReference type="Pfam" id="PF08833">
    <property type="entry name" value="Axin_b-cat_bind"/>
    <property type="match status" value="1"/>
</dbReference>
<dbReference type="EMBL" id="CAAALY010017322">
    <property type="protein sequence ID" value="VEL13283.1"/>
    <property type="molecule type" value="Genomic_DNA"/>
</dbReference>
<name>A0A448WJI7_9PLAT</name>
<dbReference type="AlphaFoldDB" id="A0A448WJI7"/>
<proteinExistence type="predicted"/>
<dbReference type="InterPro" id="IPR014936">
    <property type="entry name" value="Axin_b-cat-bd"/>
</dbReference>
<accession>A0A448WJI7</accession>
<feature type="region of interest" description="Disordered" evidence="1">
    <location>
        <begin position="25"/>
        <end position="61"/>
    </location>
</feature>
<gene>
    <name evidence="3" type="ORF">PXEA_LOCUS6723</name>
</gene>
<feature type="compositionally biased region" description="Polar residues" evidence="1">
    <location>
        <begin position="100"/>
        <end position="109"/>
    </location>
</feature>
<evidence type="ECO:0000313" key="4">
    <source>
        <dbReference type="Proteomes" id="UP000784294"/>
    </source>
</evidence>
<evidence type="ECO:0000256" key="1">
    <source>
        <dbReference type="SAM" id="MobiDB-lite"/>
    </source>
</evidence>
<feature type="domain" description="Axin beta-catenin binding" evidence="2">
    <location>
        <begin position="8"/>
        <end position="23"/>
    </location>
</feature>
<feature type="compositionally biased region" description="Basic and acidic residues" evidence="1">
    <location>
        <begin position="41"/>
        <end position="52"/>
    </location>
</feature>